<dbReference type="CDD" id="cd12912">
    <property type="entry name" value="PDC2_MCP_like"/>
    <property type="match status" value="1"/>
</dbReference>
<dbReference type="Pfam" id="PF00015">
    <property type="entry name" value="MCPsignal"/>
    <property type="match status" value="1"/>
</dbReference>
<feature type="transmembrane region" description="Helical" evidence="10">
    <location>
        <begin position="296"/>
        <end position="314"/>
    </location>
</feature>
<keyword evidence="4 10" id="KW-0812">Transmembrane</keyword>
<dbReference type="InterPro" id="IPR033479">
    <property type="entry name" value="dCache_1"/>
</dbReference>
<dbReference type="Pfam" id="PF00672">
    <property type="entry name" value="HAMP"/>
    <property type="match status" value="1"/>
</dbReference>
<dbReference type="Proteomes" id="UP001501565">
    <property type="component" value="Unassembled WGS sequence"/>
</dbReference>
<dbReference type="CDD" id="cd11386">
    <property type="entry name" value="MCP_signal"/>
    <property type="match status" value="1"/>
</dbReference>
<dbReference type="SMART" id="SM00304">
    <property type="entry name" value="HAMP"/>
    <property type="match status" value="1"/>
</dbReference>
<dbReference type="Gene3D" id="3.30.450.20">
    <property type="entry name" value="PAS domain"/>
    <property type="match status" value="1"/>
</dbReference>
<dbReference type="PANTHER" id="PTHR32089">
    <property type="entry name" value="METHYL-ACCEPTING CHEMOTAXIS PROTEIN MCPB"/>
    <property type="match status" value="1"/>
</dbReference>
<keyword evidence="14" id="KW-1185">Reference proteome</keyword>
<dbReference type="InterPro" id="IPR029151">
    <property type="entry name" value="Sensor-like_sf"/>
</dbReference>
<dbReference type="SMART" id="SM00283">
    <property type="entry name" value="MA"/>
    <property type="match status" value="1"/>
</dbReference>
<evidence type="ECO:0000256" key="1">
    <source>
        <dbReference type="ARBA" id="ARBA00004651"/>
    </source>
</evidence>
<feature type="domain" description="HAMP" evidence="12">
    <location>
        <begin position="316"/>
        <end position="370"/>
    </location>
</feature>
<dbReference type="InterPro" id="IPR004089">
    <property type="entry name" value="MCPsignal_dom"/>
</dbReference>
<evidence type="ECO:0000256" key="9">
    <source>
        <dbReference type="PROSITE-ProRule" id="PRU00284"/>
    </source>
</evidence>
<name>A0ABP7NB23_9GAMM</name>
<evidence type="ECO:0000256" key="2">
    <source>
        <dbReference type="ARBA" id="ARBA00022475"/>
    </source>
</evidence>
<keyword evidence="7 9" id="KW-0807">Transducer</keyword>
<sequence length="647" mass="70252">MNIRSKFITSLMAGVIIPVLIITVITVIKLEESAVATFKEQSTDEIRQIDNAFTLYLTGLAEDALFFSKATDIQALDSSVTKYMNASPNEMTPLQNGEKEAAAFQLMKEFGEAHPNLAYVYLGTDDGGYIQWPTGKNAANYDPRTRPWYTAAINKPGEAVRAPAYADMTSGTPLLDYLAVFEGDGVKGVVGVDVTLGQLTDMVQQVKFGEAGYLMLIEDTGVILADPSNQENNFKPLAELGESYATLASETGMVEITLNDEAWFASIYLSQMGWKFIGLMPKDEVFAPADQLKNTIVLVSLLMVLIFAALGYWLSGLITQPMKTITEGLQEIASGEGDLTRRLSISAKDESGIMANAFNSFVDVIHRLINEIKDNASQVGDEANSANRVSEQVREISDQQTCSIEQVSTAFNEMVATSNEVAQNCGETANAADNSQQQVQQGRQYIQETSESVNLLENIIVDSNDAMKELAEESSNITSILDTIRGIAEQTNLLALNAAIEAARAGEQGRGFAVVADEVRTLAQKTAESTEEIDTLISSLTKRTGIVSEKLSSSLEHSMQTVETTEKTKAVFEAIQQSVTTIRDMATQIAAAAEEQHSVAEDINLNITSVHNEALKANEASVQSQTTSSTLSHLSQELTALVSRFRT</sequence>
<dbReference type="SUPFAM" id="SSF103190">
    <property type="entry name" value="Sensory domain-like"/>
    <property type="match status" value="1"/>
</dbReference>
<feature type="transmembrane region" description="Helical" evidence="10">
    <location>
        <begin position="7"/>
        <end position="28"/>
    </location>
</feature>
<comment type="subcellular location">
    <subcellularLocation>
        <location evidence="1">Cell membrane</location>
        <topology evidence="1">Multi-pass membrane protein</topology>
    </subcellularLocation>
</comment>
<gene>
    <name evidence="13" type="ORF">GCM10022277_41120</name>
</gene>
<comment type="caution">
    <text evidence="13">The sequence shown here is derived from an EMBL/GenBank/DDBJ whole genome shotgun (WGS) entry which is preliminary data.</text>
</comment>
<evidence type="ECO:0000256" key="8">
    <source>
        <dbReference type="ARBA" id="ARBA00029447"/>
    </source>
</evidence>
<dbReference type="InterPro" id="IPR003660">
    <property type="entry name" value="HAMP_dom"/>
</dbReference>
<evidence type="ECO:0000256" key="5">
    <source>
        <dbReference type="ARBA" id="ARBA00022989"/>
    </source>
</evidence>
<keyword evidence="3" id="KW-0145">Chemotaxis</keyword>
<dbReference type="Pfam" id="PF02743">
    <property type="entry name" value="dCache_1"/>
    <property type="match status" value="1"/>
</dbReference>
<dbReference type="EMBL" id="BAABBN010000015">
    <property type="protein sequence ID" value="GAA3940917.1"/>
    <property type="molecule type" value="Genomic_DNA"/>
</dbReference>
<dbReference type="PANTHER" id="PTHR32089:SF119">
    <property type="entry name" value="METHYL-ACCEPTING CHEMOTAXIS PROTEIN CTPL"/>
    <property type="match status" value="1"/>
</dbReference>
<evidence type="ECO:0000256" key="7">
    <source>
        <dbReference type="ARBA" id="ARBA00023224"/>
    </source>
</evidence>
<evidence type="ECO:0000313" key="13">
    <source>
        <dbReference type="EMBL" id="GAA3940917.1"/>
    </source>
</evidence>
<dbReference type="PRINTS" id="PR00260">
    <property type="entry name" value="CHEMTRNSDUCR"/>
</dbReference>
<evidence type="ECO:0000256" key="4">
    <source>
        <dbReference type="ARBA" id="ARBA00022692"/>
    </source>
</evidence>
<dbReference type="InterPro" id="IPR004090">
    <property type="entry name" value="Chemotax_Me-accpt_rcpt"/>
</dbReference>
<dbReference type="PROSITE" id="PS50885">
    <property type="entry name" value="HAMP"/>
    <property type="match status" value="1"/>
</dbReference>
<evidence type="ECO:0000259" key="11">
    <source>
        <dbReference type="PROSITE" id="PS50111"/>
    </source>
</evidence>
<proteinExistence type="inferred from homology"/>
<reference evidence="14" key="1">
    <citation type="journal article" date="2019" name="Int. J. Syst. Evol. Microbiol.">
        <title>The Global Catalogue of Microorganisms (GCM) 10K type strain sequencing project: providing services to taxonomists for standard genome sequencing and annotation.</title>
        <authorList>
            <consortium name="The Broad Institute Genomics Platform"/>
            <consortium name="The Broad Institute Genome Sequencing Center for Infectious Disease"/>
            <person name="Wu L."/>
            <person name="Ma J."/>
        </authorList>
    </citation>
    <scope>NUCLEOTIDE SEQUENCE [LARGE SCALE GENOMIC DNA]</scope>
    <source>
        <strain evidence="14">JCM 17551</strain>
    </source>
</reference>
<dbReference type="RefSeq" id="WP_344800534.1">
    <property type="nucleotide sequence ID" value="NZ_BAABBN010000015.1"/>
</dbReference>
<evidence type="ECO:0000313" key="14">
    <source>
        <dbReference type="Proteomes" id="UP001501565"/>
    </source>
</evidence>
<organism evidence="13 14">
    <name type="scientific">Litoribacillus peritrichatus</name>
    <dbReference type="NCBI Taxonomy" id="718191"/>
    <lineage>
        <taxon>Bacteria</taxon>
        <taxon>Pseudomonadati</taxon>
        <taxon>Pseudomonadota</taxon>
        <taxon>Gammaproteobacteria</taxon>
        <taxon>Oceanospirillales</taxon>
        <taxon>Oceanospirillaceae</taxon>
        <taxon>Litoribacillus</taxon>
    </lineage>
</organism>
<evidence type="ECO:0000256" key="10">
    <source>
        <dbReference type="SAM" id="Phobius"/>
    </source>
</evidence>
<dbReference type="PROSITE" id="PS50111">
    <property type="entry name" value="CHEMOTAXIS_TRANSDUC_2"/>
    <property type="match status" value="1"/>
</dbReference>
<evidence type="ECO:0000259" key="12">
    <source>
        <dbReference type="PROSITE" id="PS50885"/>
    </source>
</evidence>
<accession>A0ABP7NB23</accession>
<dbReference type="Gene3D" id="1.10.287.950">
    <property type="entry name" value="Methyl-accepting chemotaxis protein"/>
    <property type="match status" value="1"/>
</dbReference>
<dbReference type="CDD" id="cd06225">
    <property type="entry name" value="HAMP"/>
    <property type="match status" value="1"/>
</dbReference>
<protein>
    <submittedName>
        <fullName evidence="13">Methyl-accepting chemotaxis protein</fullName>
    </submittedName>
</protein>
<comment type="similarity">
    <text evidence="8">Belongs to the methyl-accepting chemotaxis (MCP) protein family.</text>
</comment>
<evidence type="ECO:0000256" key="6">
    <source>
        <dbReference type="ARBA" id="ARBA00023136"/>
    </source>
</evidence>
<keyword evidence="6 10" id="KW-0472">Membrane</keyword>
<feature type="domain" description="Methyl-accepting transducer" evidence="11">
    <location>
        <begin position="375"/>
        <end position="611"/>
    </location>
</feature>
<keyword evidence="2" id="KW-1003">Cell membrane</keyword>
<evidence type="ECO:0000256" key="3">
    <source>
        <dbReference type="ARBA" id="ARBA00022500"/>
    </source>
</evidence>
<keyword evidence="5 10" id="KW-1133">Transmembrane helix</keyword>
<dbReference type="SUPFAM" id="SSF58104">
    <property type="entry name" value="Methyl-accepting chemotaxis protein (MCP) signaling domain"/>
    <property type="match status" value="1"/>
</dbReference>